<evidence type="ECO:0000313" key="1">
    <source>
        <dbReference type="EMBL" id="KAF3423835.1"/>
    </source>
</evidence>
<dbReference type="PANTHER" id="PTHR16071:SF2">
    <property type="entry name" value="FIGNL1-INTERACTING REGULATOR OF RECOMBINATION AND MITOSIS"/>
    <property type="match status" value="1"/>
</dbReference>
<dbReference type="PANTHER" id="PTHR16071">
    <property type="entry name" value="CHROMOSOME 1 OPEN READING FRAME 112"/>
    <property type="match status" value="1"/>
</dbReference>
<keyword evidence="2" id="KW-1185">Reference proteome</keyword>
<dbReference type="EMBL" id="WNWW01000531">
    <property type="protein sequence ID" value="KAF3423835.1"/>
    <property type="molecule type" value="Genomic_DNA"/>
</dbReference>
<reference evidence="1" key="1">
    <citation type="submission" date="2019-11" db="EMBL/GenBank/DDBJ databases">
        <title>The nuclear and mitochondrial genomes of Frieseomelitta varia - a highly eusocial stingless bee (Meliponini) with a permanently sterile worker caste.</title>
        <authorList>
            <person name="Freitas F.C.P."/>
            <person name="Lourenco A.P."/>
            <person name="Nunes F.M.F."/>
            <person name="Paschoal A.R."/>
            <person name="Abreu F.C.P."/>
            <person name="Barbin F.O."/>
            <person name="Bataglia L."/>
            <person name="Cardoso-Junior C.A.M."/>
            <person name="Cervoni M.S."/>
            <person name="Silva S.R."/>
            <person name="Dalarmi F."/>
            <person name="Del Lama M.A."/>
            <person name="Depintor T.S."/>
            <person name="Ferreira K.M."/>
            <person name="Goria P.S."/>
            <person name="Jaskot M.C."/>
            <person name="Lago D.C."/>
            <person name="Luna-Lucena D."/>
            <person name="Moda L.M."/>
            <person name="Nascimento L."/>
            <person name="Pedrino M."/>
            <person name="Rabico F.O."/>
            <person name="Sanches F.C."/>
            <person name="Santos D.E."/>
            <person name="Santos C.G."/>
            <person name="Vieira J."/>
            <person name="Lopes T.F."/>
            <person name="Barchuk A.R."/>
            <person name="Hartfelder K."/>
            <person name="Simoes Z.L.P."/>
            <person name="Bitondi M.M.G."/>
            <person name="Pinheiro D.G."/>
        </authorList>
    </citation>
    <scope>NUCLEOTIDE SEQUENCE</scope>
    <source>
        <strain evidence="1">USP_RPSP 00005682</strain>
        <tissue evidence="1">Whole individual</tissue>
    </source>
</reference>
<dbReference type="AlphaFoldDB" id="A0A833VSE0"/>
<sequence length="869" mass="99042">MASETSFTSLLDDSLSDNDKSIEDYSSKYDAESLQQALQQSLSSCSDNLLDKKIFSETLPFAYNLLSEALKKIDGIVNANLDGDTVEDVKRQFLVCHELLSVWEKSMERVSKLHKTTAVDLKCIVKNVLLTIKLIFEHCRASKILYGTLFEDVSEELTSLFRKVKTILNLFLATLDGVIVFDTDTESETELLIKVIDSIGLFVTIAHELDLKTFVETLRIFGKLAIVNEHHVKQTNVTSVTLHLAQLTKDISSMLSFCQDSADRVKERKIKVIGHSLKILDRLFAVYCSHINNEILSFAVELLLKMHRCSPLCIKKSQIDSELIELINVQISNGSEPLLNTIFKSSNFKQIFFDYGNQTNVDKLGYHLLIINIMRKLINMPYEHHCKWTLVQEEICVGQVGLPGIHDIGERPRSASIYEATIVPICGLISQIPPDGFHAIELILLKYLLSNQFWSSLLSSDIWCFVDRIGSSELCANHVKYLLNVYAVLMKRSNSFEVVMLESLIGRLYNLLSEETKHTLIMELDDLENPFWLPVARFLPSKTKLFLQNRLACVLNEIPHIFAELQRQPTVQSWNRIVSYIPDKFYVIINFNSNSRQKTTLMLLIGKLNYTGERNTIDILSQIWNSIASTIEIFEGRQLDILSEFMSKLFSATQPEQIQDDTFFSILDAVLTSLSYFPPYVKAIASYYLKNNVNSLDCCGIKTINALSELNCRLLEDENPWVRQEAFESFDHVAHMCPNEDLVTKMAAAITKISSLRDSLPAYLSGTSYYELQDFTDIEGYLQQIAKHAKNVPHICNNYDDSQRDEKLAKLEIESIESFDETSSLNDLDEHVSKICDELNDILKKHNDIGSHMLQKLKLICAKFLDLIE</sequence>
<dbReference type="InterPro" id="IPR027902">
    <property type="entry name" value="DUF4487"/>
</dbReference>
<accession>A0A833VSE0</accession>
<proteinExistence type="predicted"/>
<comment type="caution">
    <text evidence="1">The sequence shown here is derived from an EMBL/GenBank/DDBJ whole genome shotgun (WGS) entry which is preliminary data.</text>
</comment>
<name>A0A833VSE0_9HYME</name>
<gene>
    <name evidence="1" type="ORF">E2986_00313</name>
</gene>
<protein>
    <submittedName>
        <fullName evidence="1">Uncharacterized protein</fullName>
    </submittedName>
</protein>
<organism evidence="1 2">
    <name type="scientific">Frieseomelitta varia</name>
    <dbReference type="NCBI Taxonomy" id="561572"/>
    <lineage>
        <taxon>Eukaryota</taxon>
        <taxon>Metazoa</taxon>
        <taxon>Ecdysozoa</taxon>
        <taxon>Arthropoda</taxon>
        <taxon>Hexapoda</taxon>
        <taxon>Insecta</taxon>
        <taxon>Pterygota</taxon>
        <taxon>Neoptera</taxon>
        <taxon>Endopterygota</taxon>
        <taxon>Hymenoptera</taxon>
        <taxon>Apocrita</taxon>
        <taxon>Aculeata</taxon>
        <taxon>Apoidea</taxon>
        <taxon>Anthophila</taxon>
        <taxon>Apidae</taxon>
        <taxon>Frieseomelitta</taxon>
    </lineage>
</organism>
<dbReference type="Pfam" id="PF14868">
    <property type="entry name" value="DUF4487"/>
    <property type="match status" value="1"/>
</dbReference>
<dbReference type="Proteomes" id="UP000655588">
    <property type="component" value="Unassembled WGS sequence"/>
</dbReference>
<evidence type="ECO:0000313" key="2">
    <source>
        <dbReference type="Proteomes" id="UP000655588"/>
    </source>
</evidence>